<dbReference type="EMBL" id="FNFB01000002">
    <property type="protein sequence ID" value="SDJ59134.1"/>
    <property type="molecule type" value="Genomic_DNA"/>
</dbReference>
<evidence type="ECO:0000256" key="8">
    <source>
        <dbReference type="SAM" id="MobiDB-lite"/>
    </source>
</evidence>
<dbReference type="RefSeq" id="WP_218128722.1">
    <property type="nucleotide sequence ID" value="NZ_FNFB01000002.1"/>
</dbReference>
<feature type="compositionally biased region" description="Acidic residues" evidence="8">
    <location>
        <begin position="475"/>
        <end position="494"/>
    </location>
</feature>
<dbReference type="InterPro" id="IPR000719">
    <property type="entry name" value="Prot_kinase_dom"/>
</dbReference>
<dbReference type="PANTHER" id="PTHR43289:SF6">
    <property type="entry name" value="SERINE_THREONINE-PROTEIN KINASE NEKL-3"/>
    <property type="match status" value="1"/>
</dbReference>
<protein>
    <recommendedName>
        <fullName evidence="1">non-specific serine/threonine protein kinase</fullName>
        <ecNumber evidence="1">2.7.11.1</ecNumber>
    </recommendedName>
</protein>
<dbReference type="EC" id="2.7.11.1" evidence="1"/>
<evidence type="ECO:0000256" key="4">
    <source>
        <dbReference type="ARBA" id="ARBA00022741"/>
    </source>
</evidence>
<dbReference type="STRING" id="683260.SAMN05421874_102333"/>
<evidence type="ECO:0000259" key="9">
    <source>
        <dbReference type="PROSITE" id="PS50011"/>
    </source>
</evidence>
<dbReference type="PROSITE" id="PS00107">
    <property type="entry name" value="PROTEIN_KINASE_ATP"/>
    <property type="match status" value="1"/>
</dbReference>
<evidence type="ECO:0000256" key="5">
    <source>
        <dbReference type="ARBA" id="ARBA00022777"/>
    </source>
</evidence>
<evidence type="ECO:0000256" key="7">
    <source>
        <dbReference type="PROSITE-ProRule" id="PRU10141"/>
    </source>
</evidence>
<dbReference type="InterPro" id="IPR008271">
    <property type="entry name" value="Ser/Thr_kinase_AS"/>
</dbReference>
<dbReference type="InterPro" id="IPR017441">
    <property type="entry name" value="Protein_kinase_ATP_BS"/>
</dbReference>
<dbReference type="Proteomes" id="UP000198683">
    <property type="component" value="Unassembled WGS sequence"/>
</dbReference>
<name>A0A1G8UZV5_9ACTN</name>
<feature type="compositionally biased region" description="Basic and acidic residues" evidence="8">
    <location>
        <begin position="838"/>
        <end position="856"/>
    </location>
</feature>
<evidence type="ECO:0000256" key="1">
    <source>
        <dbReference type="ARBA" id="ARBA00012513"/>
    </source>
</evidence>
<dbReference type="AlphaFoldDB" id="A0A1G8UZV5"/>
<keyword evidence="4 7" id="KW-0547">Nucleotide-binding</keyword>
<dbReference type="PROSITE" id="PS50011">
    <property type="entry name" value="PROTEIN_KINASE_DOM"/>
    <property type="match status" value="1"/>
</dbReference>
<keyword evidence="5 10" id="KW-0418">Kinase</keyword>
<dbReference type="GO" id="GO:0005524">
    <property type="term" value="F:ATP binding"/>
    <property type="evidence" value="ECO:0007669"/>
    <property type="project" value="UniProtKB-UniRule"/>
</dbReference>
<dbReference type="CDD" id="cd14014">
    <property type="entry name" value="STKc_PknB_like"/>
    <property type="match status" value="1"/>
</dbReference>
<keyword evidence="6 7" id="KW-0067">ATP-binding</keyword>
<feature type="domain" description="Protein kinase" evidence="9">
    <location>
        <begin position="8"/>
        <end position="259"/>
    </location>
</feature>
<evidence type="ECO:0000256" key="3">
    <source>
        <dbReference type="ARBA" id="ARBA00022679"/>
    </source>
</evidence>
<evidence type="ECO:0000313" key="11">
    <source>
        <dbReference type="Proteomes" id="UP000198683"/>
    </source>
</evidence>
<organism evidence="10 11">
    <name type="scientific">Nonomuraea maritima</name>
    <dbReference type="NCBI Taxonomy" id="683260"/>
    <lineage>
        <taxon>Bacteria</taxon>
        <taxon>Bacillati</taxon>
        <taxon>Actinomycetota</taxon>
        <taxon>Actinomycetes</taxon>
        <taxon>Streptosporangiales</taxon>
        <taxon>Streptosporangiaceae</taxon>
        <taxon>Nonomuraea</taxon>
    </lineage>
</organism>
<keyword evidence="11" id="KW-1185">Reference proteome</keyword>
<feature type="binding site" evidence="7">
    <location>
        <position position="37"/>
    </location>
    <ligand>
        <name>ATP</name>
        <dbReference type="ChEBI" id="CHEBI:30616"/>
    </ligand>
</feature>
<evidence type="ECO:0000256" key="6">
    <source>
        <dbReference type="ARBA" id="ARBA00022840"/>
    </source>
</evidence>
<gene>
    <name evidence="10" type="ORF">SAMN05421874_102333</name>
</gene>
<dbReference type="GO" id="GO:0004674">
    <property type="term" value="F:protein serine/threonine kinase activity"/>
    <property type="evidence" value="ECO:0007669"/>
    <property type="project" value="UniProtKB-KW"/>
</dbReference>
<dbReference type="InterPro" id="IPR011009">
    <property type="entry name" value="Kinase-like_dom_sf"/>
</dbReference>
<dbReference type="Gene3D" id="1.10.510.10">
    <property type="entry name" value="Transferase(Phosphotransferase) domain 1"/>
    <property type="match status" value="1"/>
</dbReference>
<proteinExistence type="predicted"/>
<dbReference type="PANTHER" id="PTHR43289">
    <property type="entry name" value="MITOGEN-ACTIVATED PROTEIN KINASE KINASE KINASE 20-RELATED"/>
    <property type="match status" value="1"/>
</dbReference>
<dbReference type="PROSITE" id="PS00108">
    <property type="entry name" value="PROTEIN_KINASE_ST"/>
    <property type="match status" value="1"/>
</dbReference>
<feature type="region of interest" description="Disordered" evidence="8">
    <location>
        <begin position="364"/>
        <end position="513"/>
    </location>
</feature>
<feature type="region of interest" description="Disordered" evidence="8">
    <location>
        <begin position="796"/>
        <end position="873"/>
    </location>
</feature>
<reference evidence="10 11" key="1">
    <citation type="submission" date="2016-10" db="EMBL/GenBank/DDBJ databases">
        <authorList>
            <person name="de Groot N.N."/>
        </authorList>
    </citation>
    <scope>NUCLEOTIDE SEQUENCE [LARGE SCALE GENOMIC DNA]</scope>
    <source>
        <strain evidence="10 11">CGMCC 4.5681</strain>
    </source>
</reference>
<accession>A0A1G8UZV5</accession>
<dbReference type="SUPFAM" id="SSF56112">
    <property type="entry name" value="Protein kinase-like (PK-like)"/>
    <property type="match status" value="1"/>
</dbReference>
<evidence type="ECO:0000256" key="2">
    <source>
        <dbReference type="ARBA" id="ARBA00022527"/>
    </source>
</evidence>
<dbReference type="Pfam" id="PF00069">
    <property type="entry name" value="Pkinase"/>
    <property type="match status" value="1"/>
</dbReference>
<keyword evidence="2 10" id="KW-0723">Serine/threonine-protein kinase</keyword>
<keyword evidence="3" id="KW-0808">Transferase</keyword>
<sequence>MEWSPPGYTELRQLGRGGSGRVVLAVHDATGVRVAIKYVSERLRHDRAVLARFRSEARLLVALRDPNIATIWEYVEDTGGACIVMELVNGVSLRALLRENGPAEPEAALAVLKGSLLGLAKAHELGLVHRDYKPENVLVRDDGVSKLVDFGIAVRQGTTATPAGTPPYMAPELWSREPATPSTDVYAATAVFFECLTGHRPYRSSEPSVLGYQHLHAPVPIGDAPEPLRELVRSGLAKDPAQRPGSALAFLAELESAAVAAYGEDWEERGRRRLAALVALLAPLLLPLRPDTTPPVPETSTSLARTVLRDIGSHARRLTRSGARRVTRSGARRVVMGGALATAAAVTAVMVVLAANQPAPDPLGAAAAVPPSPTVPISDPATLSTTTPDPNPSAVDDPDPGNTAPSDPGDPDSPPPGNPDAGNSDPGGSNTGNPNPGGQDGPGSSGTDHPSTPKPGDPDNQGPGRPGTDGQGTPDTDDPGSGEPDGPPDPDPDTGEPGNPAPGEPSGEGPGGVAVLVAQVGPVTVNADRVASARVTLRTSGTGPVTVTATWRAPGTDEVVRRLPLRGATGYTRTLTWPMGARVCRGPVTLTAVTDPAAPGGPARASAPVPPCPTRVTGLDVRLTAPGQAAAAAVRTAPTATATVRVTASGPGEIPVRAGLAIDGKEAATRATTLSGRTSYTERFAFPVLARACGAMLSVRVSAGGRTATARTRVPCPPQVRQVSIVRAGVVRGLSAQVRVTAADTRPVRLTVRFTSGRLADTRTVTLSGETSYVTTLSAPLRLPCGTKWSMTAATTPAAAGGADSRTGTTPACHDDPPQKPTDPPTKKPADDPPQTEDTQKKFTDESQEAPEKSPDTTRTSPEPAGSRAPQDS</sequence>
<evidence type="ECO:0000313" key="10">
    <source>
        <dbReference type="EMBL" id="SDJ59134.1"/>
    </source>
</evidence>
<feature type="compositionally biased region" description="Low complexity" evidence="8">
    <location>
        <begin position="419"/>
        <end position="437"/>
    </location>
</feature>